<keyword evidence="2" id="KW-0560">Oxidoreductase</keyword>
<dbReference type="CDD" id="cd05233">
    <property type="entry name" value="SDR_c"/>
    <property type="match status" value="1"/>
</dbReference>
<protein>
    <submittedName>
        <fullName evidence="3">Short-chain dehydrogenase/reductase SDR</fullName>
    </submittedName>
</protein>
<dbReference type="PANTHER" id="PTHR42760:SF133">
    <property type="entry name" value="3-OXOACYL-[ACYL-CARRIER-PROTEIN] REDUCTASE"/>
    <property type="match status" value="1"/>
</dbReference>
<comment type="similarity">
    <text evidence="1">Belongs to the short-chain dehydrogenases/reductases (SDR) family.</text>
</comment>
<dbReference type="InterPro" id="IPR002347">
    <property type="entry name" value="SDR_fam"/>
</dbReference>
<sequence>MQEKPLDGKIAIVTGAASPRGLGRSMTEALVRAGARVSMMDINQQWLDETSNYLREIGGDDCVMAQVVDVTSIGEAERSIERTIQELGGLHILVNNAGIAPRNMLMGGEIKNNFWEVPAEEWDRVVAVNSSGPFYMTRTVVPHMLAQGWGRIIGVTTSMNTMYREGGAPYGPSKAAHEALVAMASRELEGTGVTVNVLVPGGMASTDLIPDDAAHQRENMIDPQVMQAPVVWLASEASDGINGQRFIGYYWNEDLPLEERLEKAAAPAAWPQLGAQAIRLNQ</sequence>
<dbReference type="EMBL" id="FAXA01000098">
    <property type="protein sequence ID" value="CUV01555.1"/>
    <property type="molecule type" value="Genomic_DNA"/>
</dbReference>
<accession>A0A160V8N4</accession>
<dbReference type="PANTHER" id="PTHR42760">
    <property type="entry name" value="SHORT-CHAIN DEHYDROGENASES/REDUCTASES FAMILY MEMBER"/>
    <property type="match status" value="1"/>
</dbReference>
<proteinExistence type="inferred from homology"/>
<dbReference type="PRINTS" id="PR00081">
    <property type="entry name" value="GDHRDH"/>
</dbReference>
<evidence type="ECO:0000256" key="2">
    <source>
        <dbReference type="ARBA" id="ARBA00023002"/>
    </source>
</evidence>
<evidence type="ECO:0000256" key="1">
    <source>
        <dbReference type="ARBA" id="ARBA00006484"/>
    </source>
</evidence>
<name>A0A160V8N4_9ZZZZ</name>
<reference evidence="3" key="1">
    <citation type="submission" date="2015-10" db="EMBL/GenBank/DDBJ databases">
        <authorList>
            <person name="Gilbert D.G."/>
        </authorList>
    </citation>
    <scope>NUCLEOTIDE SEQUENCE</scope>
</reference>
<dbReference type="Gene3D" id="3.40.50.720">
    <property type="entry name" value="NAD(P)-binding Rossmann-like Domain"/>
    <property type="match status" value="1"/>
</dbReference>
<dbReference type="AlphaFoldDB" id="A0A160V8N4"/>
<gene>
    <name evidence="3" type="ORF">MGWOODY_Clf2418</name>
</gene>
<dbReference type="GO" id="GO:0016616">
    <property type="term" value="F:oxidoreductase activity, acting on the CH-OH group of donors, NAD or NADP as acceptor"/>
    <property type="evidence" value="ECO:0007669"/>
    <property type="project" value="TreeGrafter"/>
</dbReference>
<dbReference type="InterPro" id="IPR036291">
    <property type="entry name" value="NAD(P)-bd_dom_sf"/>
</dbReference>
<dbReference type="Pfam" id="PF00106">
    <property type="entry name" value="adh_short"/>
    <property type="match status" value="1"/>
</dbReference>
<dbReference type="GO" id="GO:0048038">
    <property type="term" value="F:quinone binding"/>
    <property type="evidence" value="ECO:0007669"/>
    <property type="project" value="TreeGrafter"/>
</dbReference>
<dbReference type="GO" id="GO:0006633">
    <property type="term" value="P:fatty acid biosynthetic process"/>
    <property type="evidence" value="ECO:0007669"/>
    <property type="project" value="TreeGrafter"/>
</dbReference>
<dbReference type="SUPFAM" id="SSF51735">
    <property type="entry name" value="NAD(P)-binding Rossmann-fold domains"/>
    <property type="match status" value="1"/>
</dbReference>
<organism evidence="3">
    <name type="scientific">hydrothermal vent metagenome</name>
    <dbReference type="NCBI Taxonomy" id="652676"/>
    <lineage>
        <taxon>unclassified sequences</taxon>
        <taxon>metagenomes</taxon>
        <taxon>ecological metagenomes</taxon>
    </lineage>
</organism>
<evidence type="ECO:0000313" key="3">
    <source>
        <dbReference type="EMBL" id="CUV01555.1"/>
    </source>
</evidence>